<dbReference type="InterPro" id="IPR011527">
    <property type="entry name" value="ABC1_TM_dom"/>
</dbReference>
<keyword evidence="6" id="KW-0547">Nucleotide-binding</keyword>
<feature type="region of interest" description="Disordered" evidence="11">
    <location>
        <begin position="607"/>
        <end position="635"/>
    </location>
</feature>
<dbReference type="RefSeq" id="WP_101821973.1">
    <property type="nucleotide sequence ID" value="NZ_PKJC01000022.1"/>
</dbReference>
<dbReference type="GO" id="GO:0015421">
    <property type="term" value="F:ABC-type oligopeptide transporter activity"/>
    <property type="evidence" value="ECO:0007669"/>
    <property type="project" value="TreeGrafter"/>
</dbReference>
<evidence type="ECO:0000256" key="7">
    <source>
        <dbReference type="ARBA" id="ARBA00022840"/>
    </source>
</evidence>
<evidence type="ECO:0000256" key="10">
    <source>
        <dbReference type="ARBA" id="ARBA00023455"/>
    </source>
</evidence>
<sequence>MLDQRSQARPGAPTEGRRPTPSPKTTGPDGSLRWIVRQLDLSRGRGAAISLFAILAAVAGVVAPILFGAITNVIVDGTVGEATMDWRLLWTLLGVQIVVFVAAAACSLAQGQLLTVAVQRSVARLRARIEDKIHRLPLRYFENTKRGALVSKLTAHTDNAATVIAPVLVTVPTNALTLVVVTAVLFVISPVLAGVALVAAPVSALAAVLLARRARPHLESRWTTTAALTGHVEEELSARRMLQAYNAEPTAARRFRDLNDSLFSSVRSAQWIGGSLPSVLTAVNALVFLVLAVLGGIMVVDGHLSLGAAQVVVVFAQQLTSAVRELAGFVTKVQSGTVSASKVREVLEAPEDVGVDTGVPIPASSGRHQLPPEIVFDDVGFAYDEDNPVLGSVSFRMAPGTTTAVVGTTGSGKTTLTNLLQAFYTPSRGSITIDGVDLTELGPQQVRADMAVVTQEAWLFTGTVRENIAFGIDDGRAVDAALDDSHVAQIVAALPNGIDTVIGQESENLSAGEKQLVTVARAIASSPKILILDEATSAADPRTELLVQRALHRLRAGTTTLLITHRMATAALADTIVVLDDRVIAEAGTHQELIAAGGIYARRCGLAPGGPGEATRDDERVDGSSPNGPDTGSNP</sequence>
<dbReference type="Gene3D" id="1.20.1560.10">
    <property type="entry name" value="ABC transporter type 1, transmembrane domain"/>
    <property type="match status" value="1"/>
</dbReference>
<evidence type="ECO:0000313" key="15">
    <source>
        <dbReference type="EMBL" id="PKZ63678.1"/>
    </source>
</evidence>
<dbReference type="GO" id="GO:0016887">
    <property type="term" value="F:ATP hydrolysis activity"/>
    <property type="evidence" value="ECO:0007669"/>
    <property type="project" value="InterPro"/>
</dbReference>
<accession>A0A2I1R3J2</accession>
<feature type="transmembrane region" description="Helical" evidence="12">
    <location>
        <begin position="47"/>
        <end position="70"/>
    </location>
</feature>
<dbReference type="PANTHER" id="PTHR43394">
    <property type="entry name" value="ATP-DEPENDENT PERMEASE MDL1, MITOCHONDRIAL"/>
    <property type="match status" value="1"/>
</dbReference>
<dbReference type="PROSITE" id="PS00211">
    <property type="entry name" value="ABC_TRANSPORTER_1"/>
    <property type="match status" value="1"/>
</dbReference>
<keyword evidence="2" id="KW-0813">Transport</keyword>
<evidence type="ECO:0000256" key="11">
    <source>
        <dbReference type="SAM" id="MobiDB-lite"/>
    </source>
</evidence>
<comment type="caution">
    <text evidence="15">The sequence shown here is derived from an EMBL/GenBank/DDBJ whole genome shotgun (WGS) entry which is preliminary data.</text>
</comment>
<keyword evidence="9 12" id="KW-0472">Membrane</keyword>
<gene>
    <name evidence="15" type="ORF">CYJ73_20855</name>
</gene>
<dbReference type="PROSITE" id="PS50929">
    <property type="entry name" value="ABC_TM1F"/>
    <property type="match status" value="1"/>
</dbReference>
<evidence type="ECO:0000256" key="6">
    <source>
        <dbReference type="ARBA" id="ARBA00022741"/>
    </source>
</evidence>
<dbReference type="Pfam" id="PF00664">
    <property type="entry name" value="ABC_membrane"/>
    <property type="match status" value="1"/>
</dbReference>
<comment type="similarity">
    <text evidence="10">Belongs to the ABC transporter superfamily. Siderophore-Fe(3+) uptake transporter (SIUT) (TC 3.A.1.21) family.</text>
</comment>
<feature type="transmembrane region" description="Helical" evidence="12">
    <location>
        <begin position="191"/>
        <end position="211"/>
    </location>
</feature>
<dbReference type="SUPFAM" id="SSF52540">
    <property type="entry name" value="P-loop containing nucleoside triphosphate hydrolases"/>
    <property type="match status" value="1"/>
</dbReference>
<keyword evidence="4" id="KW-0997">Cell inner membrane</keyword>
<evidence type="ECO:0000256" key="1">
    <source>
        <dbReference type="ARBA" id="ARBA00004429"/>
    </source>
</evidence>
<evidence type="ECO:0000256" key="4">
    <source>
        <dbReference type="ARBA" id="ARBA00022519"/>
    </source>
</evidence>
<evidence type="ECO:0000259" key="13">
    <source>
        <dbReference type="PROSITE" id="PS50893"/>
    </source>
</evidence>
<feature type="domain" description="ABC transporter" evidence="13">
    <location>
        <begin position="374"/>
        <end position="606"/>
    </location>
</feature>
<evidence type="ECO:0000256" key="2">
    <source>
        <dbReference type="ARBA" id="ARBA00022448"/>
    </source>
</evidence>
<dbReference type="Proteomes" id="UP000234662">
    <property type="component" value="Unassembled WGS sequence"/>
</dbReference>
<keyword evidence="3" id="KW-1003">Cell membrane</keyword>
<dbReference type="GO" id="GO:0005524">
    <property type="term" value="F:ATP binding"/>
    <property type="evidence" value="ECO:0007669"/>
    <property type="project" value="UniProtKB-KW"/>
</dbReference>
<dbReference type="EMBL" id="PKJC01000022">
    <property type="protein sequence ID" value="PKZ63678.1"/>
    <property type="molecule type" value="Genomic_DNA"/>
</dbReference>
<keyword evidence="7 15" id="KW-0067">ATP-binding</keyword>
<feature type="transmembrane region" description="Helical" evidence="12">
    <location>
        <begin position="279"/>
        <end position="300"/>
    </location>
</feature>
<keyword evidence="8 12" id="KW-1133">Transmembrane helix</keyword>
<dbReference type="SUPFAM" id="SSF90123">
    <property type="entry name" value="ABC transporter transmembrane region"/>
    <property type="match status" value="1"/>
</dbReference>
<comment type="subcellular location">
    <subcellularLocation>
        <location evidence="1">Cell inner membrane</location>
        <topology evidence="1">Multi-pass membrane protein</topology>
    </subcellularLocation>
</comment>
<evidence type="ECO:0000256" key="5">
    <source>
        <dbReference type="ARBA" id="ARBA00022692"/>
    </source>
</evidence>
<feature type="region of interest" description="Disordered" evidence="11">
    <location>
        <begin position="1"/>
        <end position="30"/>
    </location>
</feature>
<dbReference type="CDD" id="cd18547">
    <property type="entry name" value="ABC_6TM_Tm288_like"/>
    <property type="match status" value="1"/>
</dbReference>
<dbReference type="InterPro" id="IPR003439">
    <property type="entry name" value="ABC_transporter-like_ATP-bd"/>
</dbReference>
<dbReference type="PROSITE" id="PS50893">
    <property type="entry name" value="ABC_TRANSPORTER_2"/>
    <property type="match status" value="1"/>
</dbReference>
<dbReference type="SMART" id="SM00382">
    <property type="entry name" value="AAA"/>
    <property type="match status" value="1"/>
</dbReference>
<evidence type="ECO:0000256" key="9">
    <source>
        <dbReference type="ARBA" id="ARBA00023136"/>
    </source>
</evidence>
<dbReference type="InterPro" id="IPR017871">
    <property type="entry name" value="ABC_transporter-like_CS"/>
</dbReference>
<evidence type="ECO:0000256" key="8">
    <source>
        <dbReference type="ARBA" id="ARBA00022989"/>
    </source>
</evidence>
<dbReference type="PANTHER" id="PTHR43394:SF1">
    <property type="entry name" value="ATP-BINDING CASSETTE SUB-FAMILY B MEMBER 10, MITOCHONDRIAL"/>
    <property type="match status" value="1"/>
</dbReference>
<evidence type="ECO:0000256" key="12">
    <source>
        <dbReference type="SAM" id="Phobius"/>
    </source>
</evidence>
<dbReference type="AlphaFoldDB" id="A0A2I1R3J2"/>
<dbReference type="Gene3D" id="3.40.50.300">
    <property type="entry name" value="P-loop containing nucleotide triphosphate hydrolases"/>
    <property type="match status" value="1"/>
</dbReference>
<dbReference type="InterPro" id="IPR039421">
    <property type="entry name" value="Type_1_exporter"/>
</dbReference>
<name>A0A2I1R3J2_9ACTN</name>
<dbReference type="STRING" id="2055.BCM27_07550"/>
<evidence type="ECO:0000256" key="3">
    <source>
        <dbReference type="ARBA" id="ARBA00022475"/>
    </source>
</evidence>
<dbReference type="InterPro" id="IPR027417">
    <property type="entry name" value="P-loop_NTPase"/>
</dbReference>
<proteinExistence type="inferred from homology"/>
<reference evidence="15 16" key="1">
    <citation type="submission" date="2017-12" db="EMBL/GenBank/DDBJ databases">
        <title>Phylogenetic diversity of female urinary microbiome.</title>
        <authorList>
            <person name="Thomas-White K."/>
            <person name="Wolfe A.J."/>
        </authorList>
    </citation>
    <scope>NUCLEOTIDE SEQUENCE [LARGE SCALE GENOMIC DNA]</scope>
    <source>
        <strain evidence="15 16">UMB0777</strain>
    </source>
</reference>
<dbReference type="GO" id="GO:0005886">
    <property type="term" value="C:plasma membrane"/>
    <property type="evidence" value="ECO:0007669"/>
    <property type="project" value="UniProtKB-SubCell"/>
</dbReference>
<evidence type="ECO:0000313" key="16">
    <source>
        <dbReference type="Proteomes" id="UP000234662"/>
    </source>
</evidence>
<keyword evidence="5 12" id="KW-0812">Transmembrane</keyword>
<protein>
    <submittedName>
        <fullName evidence="15">ABC transporter ATP-binding protein</fullName>
    </submittedName>
</protein>
<dbReference type="FunFam" id="3.40.50.300:FF:000221">
    <property type="entry name" value="Multidrug ABC transporter ATP-binding protein"/>
    <property type="match status" value="1"/>
</dbReference>
<dbReference type="InterPro" id="IPR036640">
    <property type="entry name" value="ABC1_TM_sf"/>
</dbReference>
<feature type="transmembrane region" description="Helical" evidence="12">
    <location>
        <begin position="90"/>
        <end position="118"/>
    </location>
</feature>
<dbReference type="Pfam" id="PF00005">
    <property type="entry name" value="ABC_tran"/>
    <property type="match status" value="1"/>
</dbReference>
<feature type="compositionally biased region" description="Polar residues" evidence="11">
    <location>
        <begin position="624"/>
        <end position="635"/>
    </location>
</feature>
<organism evidence="15 16">
    <name type="scientific">Gordonia terrae</name>
    <dbReference type="NCBI Taxonomy" id="2055"/>
    <lineage>
        <taxon>Bacteria</taxon>
        <taxon>Bacillati</taxon>
        <taxon>Actinomycetota</taxon>
        <taxon>Actinomycetes</taxon>
        <taxon>Mycobacteriales</taxon>
        <taxon>Gordoniaceae</taxon>
        <taxon>Gordonia</taxon>
    </lineage>
</organism>
<evidence type="ECO:0000259" key="14">
    <source>
        <dbReference type="PROSITE" id="PS50929"/>
    </source>
</evidence>
<dbReference type="InterPro" id="IPR003593">
    <property type="entry name" value="AAA+_ATPase"/>
</dbReference>
<feature type="domain" description="ABC transmembrane type-1" evidence="14">
    <location>
        <begin position="47"/>
        <end position="335"/>
    </location>
</feature>
<feature type="transmembrane region" description="Helical" evidence="12">
    <location>
        <begin position="160"/>
        <end position="185"/>
    </location>
</feature>